<accession>A0A2W2FHE7</accession>
<dbReference type="AlphaFoldDB" id="A0A2W2FHE7"/>
<proteinExistence type="predicted"/>
<evidence type="ECO:0000313" key="3">
    <source>
        <dbReference type="Proteomes" id="UP000248544"/>
    </source>
</evidence>
<dbReference type="EMBL" id="POUA01000481">
    <property type="protein sequence ID" value="PZG24750.1"/>
    <property type="molecule type" value="Genomic_DNA"/>
</dbReference>
<evidence type="ECO:0000313" key="2">
    <source>
        <dbReference type="EMBL" id="PZG24750.1"/>
    </source>
</evidence>
<gene>
    <name evidence="2" type="ORF">C1I98_35225</name>
</gene>
<feature type="region of interest" description="Disordered" evidence="1">
    <location>
        <begin position="70"/>
        <end position="91"/>
    </location>
</feature>
<organism evidence="2 3">
    <name type="scientific">Spongiactinospora gelatinilytica</name>
    <dbReference type="NCBI Taxonomy" id="2666298"/>
    <lineage>
        <taxon>Bacteria</taxon>
        <taxon>Bacillati</taxon>
        <taxon>Actinomycetota</taxon>
        <taxon>Actinomycetes</taxon>
        <taxon>Streptosporangiales</taxon>
        <taxon>Streptosporangiaceae</taxon>
        <taxon>Spongiactinospora</taxon>
    </lineage>
</organism>
<sequence length="293" mass="31879">MPFLLGALPDRALTALARRTLTLGPRERRHAVLRGRLPPGGTAHQPTPCGLPARGGLPFGLLPRRGLPLGGLPPGPLPRRRGLPLNPLPPRPLQRRNLLPLHRLRSHNLRSGLTFRPLSLCPSGSLTLFPLCGLALSLYASSSLPLSGVPFRLLSPLTVFLLPSSGLPLIPPSRLRRHNLEFRLRATGLQPLVFDLLHRSRLGLLRLSLIVSRGLLGPCRRLAACPLRCRLSRSVRLGLFRSLDALLRMLTNGGLLPLGLGARSRYLRLGALPLGVFCGLPRVRGPDEAGVRR</sequence>
<reference evidence="2 3" key="1">
    <citation type="submission" date="2018-01" db="EMBL/GenBank/DDBJ databases">
        <title>Draft genome sequence of Sphaerisporangium sp. 7K107.</title>
        <authorList>
            <person name="Sahin N."/>
            <person name="Saygin H."/>
            <person name="Ay H."/>
        </authorList>
    </citation>
    <scope>NUCLEOTIDE SEQUENCE [LARGE SCALE GENOMIC DNA]</scope>
    <source>
        <strain evidence="2 3">7K107</strain>
    </source>
</reference>
<dbReference type="Proteomes" id="UP000248544">
    <property type="component" value="Unassembled WGS sequence"/>
</dbReference>
<evidence type="ECO:0000256" key="1">
    <source>
        <dbReference type="SAM" id="MobiDB-lite"/>
    </source>
</evidence>
<keyword evidence="3" id="KW-1185">Reference proteome</keyword>
<feature type="non-terminal residue" evidence="2">
    <location>
        <position position="293"/>
    </location>
</feature>
<name>A0A2W2FHE7_9ACTN</name>
<protein>
    <submittedName>
        <fullName evidence="2">Uncharacterized protein</fullName>
    </submittedName>
</protein>
<comment type="caution">
    <text evidence="2">The sequence shown here is derived from an EMBL/GenBank/DDBJ whole genome shotgun (WGS) entry which is preliminary data.</text>
</comment>